<accession>A0A8J2X3D5</accession>
<evidence type="ECO:0000256" key="2">
    <source>
        <dbReference type="ARBA" id="ARBA00022640"/>
    </source>
</evidence>
<protein>
    <recommendedName>
        <fullName evidence="3">Plastid lipid-associated protein/fibrillin conserved domain-containing protein</fullName>
    </recommendedName>
</protein>
<dbReference type="EMBL" id="CAKKNE010000005">
    <property type="protein sequence ID" value="CAH0377316.1"/>
    <property type="molecule type" value="Genomic_DNA"/>
</dbReference>
<sequence length="293" mass="32533">MAKLLLLSTTCYALVPPLQPMQTKLRAATLEEVERIPTPAFGKTFGDDISKLKAAIFHYGATLDRGQGFNPTTGEQYKDRMDRAVAAVEALCEKGGVPDVSPEKLRGRWELVFSSVPHGIFRSSPFFEAIYDSYANVGKPDKAELFFKLHELQTMSWGASKIGRVAQTIDPENNMLYSEFDTQIFSLTAIPIIGFWKLLPTFGGCVVTASKMNINDNALNLEVEYTTAKPVEGLSGLGEWIWDVKVPVGAVWKLLPWNRGLPPTCAVEQVYLDDDVRIAKDTSGQYFVYARPV</sequence>
<organism evidence="4 5">
    <name type="scientific">Pelagomonas calceolata</name>
    <dbReference type="NCBI Taxonomy" id="35677"/>
    <lineage>
        <taxon>Eukaryota</taxon>
        <taxon>Sar</taxon>
        <taxon>Stramenopiles</taxon>
        <taxon>Ochrophyta</taxon>
        <taxon>Pelagophyceae</taxon>
        <taxon>Pelagomonadales</taxon>
        <taxon>Pelagomonadaceae</taxon>
        <taxon>Pelagomonas</taxon>
    </lineage>
</organism>
<gene>
    <name evidence="4" type="ORF">PECAL_5P18780</name>
</gene>
<name>A0A8J2X3D5_9STRA</name>
<feature type="domain" description="Plastid lipid-associated protein/fibrillin conserved" evidence="3">
    <location>
        <begin position="78"/>
        <end position="288"/>
    </location>
</feature>
<comment type="subcellular location">
    <subcellularLocation>
        <location evidence="1">Plastid</location>
    </subcellularLocation>
</comment>
<proteinExistence type="predicted"/>
<evidence type="ECO:0000259" key="3">
    <source>
        <dbReference type="Pfam" id="PF04755"/>
    </source>
</evidence>
<keyword evidence="2" id="KW-0934">Plastid</keyword>
<reference evidence="4" key="1">
    <citation type="submission" date="2021-11" db="EMBL/GenBank/DDBJ databases">
        <authorList>
            <consortium name="Genoscope - CEA"/>
            <person name="William W."/>
        </authorList>
    </citation>
    <scope>NUCLEOTIDE SEQUENCE</scope>
</reference>
<dbReference type="GO" id="GO:0009536">
    <property type="term" value="C:plastid"/>
    <property type="evidence" value="ECO:0007669"/>
    <property type="project" value="UniProtKB-SubCell"/>
</dbReference>
<dbReference type="Pfam" id="PF04755">
    <property type="entry name" value="PAP_fibrillin"/>
    <property type="match status" value="1"/>
</dbReference>
<dbReference type="AlphaFoldDB" id="A0A8J2X3D5"/>
<evidence type="ECO:0000313" key="5">
    <source>
        <dbReference type="Proteomes" id="UP000789595"/>
    </source>
</evidence>
<dbReference type="OrthoDB" id="203682at2759"/>
<dbReference type="Proteomes" id="UP000789595">
    <property type="component" value="Unassembled WGS sequence"/>
</dbReference>
<keyword evidence="5" id="KW-1185">Reference proteome</keyword>
<comment type="caution">
    <text evidence="4">The sequence shown here is derived from an EMBL/GenBank/DDBJ whole genome shotgun (WGS) entry which is preliminary data.</text>
</comment>
<evidence type="ECO:0000313" key="4">
    <source>
        <dbReference type="EMBL" id="CAH0377316.1"/>
    </source>
</evidence>
<dbReference type="InterPro" id="IPR006843">
    <property type="entry name" value="PAP/fibrillin_dom"/>
</dbReference>
<evidence type="ECO:0000256" key="1">
    <source>
        <dbReference type="ARBA" id="ARBA00004474"/>
    </source>
</evidence>